<dbReference type="AlphaFoldDB" id="A0A4Z1L603"/>
<name>A0A4Z1L603_9HELO</name>
<accession>A0A4Z1L603</accession>
<reference evidence="2 3" key="1">
    <citation type="submission" date="2017-12" db="EMBL/GenBank/DDBJ databases">
        <title>Comparative genomics of Botrytis spp.</title>
        <authorList>
            <person name="Valero-Jimenez C.A."/>
            <person name="Tapia P."/>
            <person name="Veloso J."/>
            <person name="Silva-Moreno E."/>
            <person name="Staats M."/>
            <person name="Valdes J.H."/>
            <person name="Van Kan J.A.L."/>
        </authorList>
    </citation>
    <scope>NUCLEOTIDE SEQUENCE [LARGE SCALE GENOMIC DNA]</scope>
    <source>
        <strain evidence="2 3">MUCL3349</strain>
    </source>
</reference>
<comment type="caution">
    <text evidence="2">The sequence shown here is derived from an EMBL/GenBank/DDBJ whole genome shotgun (WGS) entry which is preliminary data.</text>
</comment>
<dbReference type="Proteomes" id="UP000297280">
    <property type="component" value="Unassembled WGS sequence"/>
</dbReference>
<sequence>MKLEFEKGQMFYNDEEDGNENEQPPTPKTLSMPKKYKRRRIITIDWEASKAHAGEAKDQNNVMTQKCYLKKLLPIYVDAQKEDAEKSTNKP</sequence>
<evidence type="ECO:0000256" key="1">
    <source>
        <dbReference type="SAM" id="MobiDB-lite"/>
    </source>
</evidence>
<gene>
    <name evidence="2" type="ORF">BPOR_0006g00020</name>
</gene>
<dbReference type="EMBL" id="PQXO01000006">
    <property type="protein sequence ID" value="TGO92262.1"/>
    <property type="molecule type" value="Genomic_DNA"/>
</dbReference>
<evidence type="ECO:0000313" key="2">
    <source>
        <dbReference type="EMBL" id="TGO92262.1"/>
    </source>
</evidence>
<organism evidence="2 3">
    <name type="scientific">Botrytis porri</name>
    <dbReference type="NCBI Taxonomy" id="87229"/>
    <lineage>
        <taxon>Eukaryota</taxon>
        <taxon>Fungi</taxon>
        <taxon>Dikarya</taxon>
        <taxon>Ascomycota</taxon>
        <taxon>Pezizomycotina</taxon>
        <taxon>Leotiomycetes</taxon>
        <taxon>Helotiales</taxon>
        <taxon>Sclerotiniaceae</taxon>
        <taxon>Botrytis</taxon>
    </lineage>
</organism>
<keyword evidence="3" id="KW-1185">Reference proteome</keyword>
<protein>
    <submittedName>
        <fullName evidence="2">Uncharacterized protein</fullName>
    </submittedName>
</protein>
<feature type="region of interest" description="Disordered" evidence="1">
    <location>
        <begin position="1"/>
        <end position="34"/>
    </location>
</feature>
<evidence type="ECO:0000313" key="3">
    <source>
        <dbReference type="Proteomes" id="UP000297280"/>
    </source>
</evidence>
<proteinExistence type="predicted"/>